<evidence type="ECO:0000256" key="4">
    <source>
        <dbReference type="ARBA" id="ARBA00023163"/>
    </source>
</evidence>
<evidence type="ECO:0000256" key="6">
    <source>
        <dbReference type="SAM" id="MobiDB-lite"/>
    </source>
</evidence>
<comment type="subcellular location">
    <subcellularLocation>
        <location evidence="1">Nucleus</location>
    </subcellularLocation>
</comment>
<dbReference type="SMART" id="SM01019">
    <property type="entry name" value="B3"/>
    <property type="match status" value="2"/>
</dbReference>
<dbReference type="SUPFAM" id="SSF101936">
    <property type="entry name" value="DNA-binding pseudobarrel domain"/>
    <property type="match status" value="2"/>
</dbReference>
<feature type="compositionally biased region" description="Basic and acidic residues" evidence="6">
    <location>
        <begin position="380"/>
        <end position="389"/>
    </location>
</feature>
<dbReference type="InterPro" id="IPR015300">
    <property type="entry name" value="DNA-bd_pseudobarrel_sf"/>
</dbReference>
<dbReference type="PANTHER" id="PTHR31920">
    <property type="entry name" value="B3 DOMAIN-CONTAINING"/>
    <property type="match status" value="1"/>
</dbReference>
<keyword evidence="4" id="KW-0804">Transcription</keyword>
<dbReference type="CDD" id="cd10017">
    <property type="entry name" value="B3_DNA"/>
    <property type="match status" value="2"/>
</dbReference>
<dbReference type="InterPro" id="IPR050655">
    <property type="entry name" value="Plant_B3_domain"/>
</dbReference>
<dbReference type="GO" id="GO:0003677">
    <property type="term" value="F:DNA binding"/>
    <property type="evidence" value="ECO:0007669"/>
    <property type="project" value="UniProtKB-KW"/>
</dbReference>
<feature type="domain" description="TF-B3" evidence="7">
    <location>
        <begin position="227"/>
        <end position="292"/>
    </location>
</feature>
<dbReference type="AlphaFoldDB" id="J7FY56"/>
<name>J7FY56_ROSRU</name>
<evidence type="ECO:0000313" key="8">
    <source>
        <dbReference type="EMBL" id="AFP55545.1"/>
    </source>
</evidence>
<protein>
    <submittedName>
        <fullName evidence="8">Transcription factor b3</fullName>
    </submittedName>
</protein>
<dbReference type="Gene3D" id="2.40.330.10">
    <property type="entry name" value="DNA-binding pseudobarrel domain"/>
    <property type="match status" value="2"/>
</dbReference>
<dbReference type="PROSITE" id="PS50863">
    <property type="entry name" value="B3"/>
    <property type="match status" value="2"/>
</dbReference>
<keyword evidence="3" id="KW-0238">DNA-binding</keyword>
<evidence type="ECO:0000259" key="7">
    <source>
        <dbReference type="PROSITE" id="PS50863"/>
    </source>
</evidence>
<feature type="domain" description="TF-B3" evidence="7">
    <location>
        <begin position="35"/>
        <end position="132"/>
    </location>
</feature>
<evidence type="ECO:0000256" key="2">
    <source>
        <dbReference type="ARBA" id="ARBA00023015"/>
    </source>
</evidence>
<feature type="compositionally biased region" description="Polar residues" evidence="6">
    <location>
        <begin position="407"/>
        <end position="427"/>
    </location>
</feature>
<proteinExistence type="predicted"/>
<dbReference type="PANTHER" id="PTHR31920:SF37">
    <property type="entry name" value="B3 DOMAIN-CONTAINING TRANSCRIPTION FACTOR VRN1"/>
    <property type="match status" value="1"/>
</dbReference>
<accession>J7FY56</accession>
<sequence>MQKRTQKGFERLDFEMGERNRNGKRPAVCEESKGFCLRIQSREDLKDGKKELPPAAVRKYGDQMADHIFLKVPNGGKHWKIELRTSPRRDRMWLEKGWEEFASFYLLDQGDLATFSSEGEHAHFQIRIFSWDDMEIYYPIRGGGLDVSGPKRKETRVEAEAEARAISISPRSSADEHQYDISKVSSFRSDKPCLNVQITATSLTNRVFINPEFALEHFCKEGSCCDLSLQNTLGDRIWTVQCISYTISDGRMRTVISGAGWKSFRQDNHLEEGDVLVLELIEELEYQLKEGLVIDGVERSIGSLFFSGSLFSGSLGSFGYLHSSTLPSPRRSGSSSFVQNLQQFSPVQTITALITLVTFTQASASSKTCSSSAQSKPRSGKTEDPEKFISDQNPQQQLRIFPATAPRRSNSGYSVQNLQQQQPHDPTSSSSSSNFD</sequence>
<reference evidence="8" key="1">
    <citation type="journal article" date="2012" name="BMC Genomics">
        <title>Evolution of the Rdr1 TNL-cluster in roses and other Rosaceous species.</title>
        <authorList>
            <person name="Terefe-Ayana D."/>
            <person name="Kaufmann H."/>
            <person name="Linde M."/>
            <person name="Debener T."/>
        </authorList>
    </citation>
    <scope>NUCLEOTIDE SEQUENCE</scope>
    <source>
        <tissue evidence="8">Leaf</tissue>
    </source>
</reference>
<evidence type="ECO:0000256" key="1">
    <source>
        <dbReference type="ARBA" id="ARBA00004123"/>
    </source>
</evidence>
<evidence type="ECO:0000256" key="5">
    <source>
        <dbReference type="ARBA" id="ARBA00023242"/>
    </source>
</evidence>
<feature type="compositionally biased region" description="Low complexity" evidence="6">
    <location>
        <begin position="367"/>
        <end position="376"/>
    </location>
</feature>
<keyword evidence="5" id="KW-0539">Nucleus</keyword>
<evidence type="ECO:0000256" key="3">
    <source>
        <dbReference type="ARBA" id="ARBA00023125"/>
    </source>
</evidence>
<dbReference type="Pfam" id="PF02362">
    <property type="entry name" value="B3"/>
    <property type="match status" value="2"/>
</dbReference>
<dbReference type="GO" id="GO:0005634">
    <property type="term" value="C:nucleus"/>
    <property type="evidence" value="ECO:0007669"/>
    <property type="project" value="UniProtKB-SubCell"/>
</dbReference>
<keyword evidence="2" id="KW-0805">Transcription regulation</keyword>
<feature type="region of interest" description="Disordered" evidence="6">
    <location>
        <begin position="367"/>
        <end position="436"/>
    </location>
</feature>
<dbReference type="EMBL" id="JQ791545">
    <property type="protein sequence ID" value="AFP55545.1"/>
    <property type="molecule type" value="Genomic_DNA"/>
</dbReference>
<reference evidence="8" key="2">
    <citation type="submission" date="2012-03" db="EMBL/GenBank/DDBJ databases">
        <authorList>
            <person name="Ayana D.T."/>
            <person name="Kaufmann H."/>
            <person name="Biber A."/>
            <person name="Debener T."/>
        </authorList>
    </citation>
    <scope>NUCLEOTIDE SEQUENCE</scope>
    <source>
        <tissue evidence="8">Leaf</tissue>
    </source>
</reference>
<organism evidence="8">
    <name type="scientific">Rosa rugosa</name>
    <name type="common">Rugosa rose</name>
    <dbReference type="NCBI Taxonomy" id="74645"/>
    <lineage>
        <taxon>Eukaryota</taxon>
        <taxon>Viridiplantae</taxon>
        <taxon>Streptophyta</taxon>
        <taxon>Embryophyta</taxon>
        <taxon>Tracheophyta</taxon>
        <taxon>Spermatophyta</taxon>
        <taxon>Magnoliopsida</taxon>
        <taxon>eudicotyledons</taxon>
        <taxon>Gunneridae</taxon>
        <taxon>Pentapetalae</taxon>
        <taxon>rosids</taxon>
        <taxon>fabids</taxon>
        <taxon>Rosales</taxon>
        <taxon>Rosaceae</taxon>
        <taxon>Rosoideae</taxon>
        <taxon>Rosoideae incertae sedis</taxon>
        <taxon>Rosa</taxon>
    </lineage>
</organism>
<dbReference type="InterPro" id="IPR003340">
    <property type="entry name" value="B3_DNA-bd"/>
</dbReference>